<protein>
    <submittedName>
        <fullName evidence="2">Uncharacterized protein</fullName>
    </submittedName>
</protein>
<proteinExistence type="predicted"/>
<gene>
    <name evidence="2" type="ORF">CJ203_10040</name>
</gene>
<evidence type="ECO:0000313" key="3">
    <source>
        <dbReference type="Proteomes" id="UP000235836"/>
    </source>
</evidence>
<dbReference type="Proteomes" id="UP000235836">
    <property type="component" value="Unassembled WGS sequence"/>
</dbReference>
<dbReference type="RefSeq" id="WP_102724485.1">
    <property type="nucleotide sequence ID" value="NZ_JBHRZL010000039.1"/>
</dbReference>
<dbReference type="EMBL" id="PNHG01000020">
    <property type="protein sequence ID" value="PMC63647.1"/>
    <property type="molecule type" value="Genomic_DNA"/>
</dbReference>
<keyword evidence="3" id="KW-1185">Reference proteome</keyword>
<feature type="region of interest" description="Disordered" evidence="1">
    <location>
        <begin position="275"/>
        <end position="301"/>
    </location>
</feature>
<feature type="compositionally biased region" description="Basic and acidic residues" evidence="1">
    <location>
        <begin position="275"/>
        <end position="285"/>
    </location>
</feature>
<evidence type="ECO:0000256" key="1">
    <source>
        <dbReference type="SAM" id="MobiDB-lite"/>
    </source>
</evidence>
<reference evidence="2 3" key="1">
    <citation type="submission" date="2017-09" db="EMBL/GenBank/DDBJ databases">
        <title>Bacterial strain isolated from the female urinary microbiota.</title>
        <authorList>
            <person name="Thomas-White K."/>
            <person name="Kumar N."/>
            <person name="Forster S."/>
            <person name="Putonti C."/>
            <person name="Lawley T."/>
            <person name="Wolfe A.J."/>
        </authorList>
    </citation>
    <scope>NUCLEOTIDE SEQUENCE [LARGE SCALE GENOMIC DNA]</scope>
    <source>
        <strain evidence="2 3">UMB0792</strain>
    </source>
</reference>
<dbReference type="AlphaFoldDB" id="A0A2N6T2T7"/>
<comment type="caution">
    <text evidence="2">The sequence shown here is derived from an EMBL/GenBank/DDBJ whole genome shotgun (WGS) entry which is preliminary data.</text>
</comment>
<organism evidence="2 3">
    <name type="scientific">Corynebacterium tuscaniense</name>
    <dbReference type="NCBI Taxonomy" id="302449"/>
    <lineage>
        <taxon>Bacteria</taxon>
        <taxon>Bacillati</taxon>
        <taxon>Actinomycetota</taxon>
        <taxon>Actinomycetes</taxon>
        <taxon>Mycobacteriales</taxon>
        <taxon>Corynebacteriaceae</taxon>
        <taxon>Corynebacterium</taxon>
    </lineage>
</organism>
<name>A0A2N6T2T7_9CORY</name>
<accession>A0A2N6T2T7</accession>
<evidence type="ECO:0000313" key="2">
    <source>
        <dbReference type="EMBL" id="PMC63647.1"/>
    </source>
</evidence>
<sequence>MGSLEHYDCASGLEEWSLHHPRYGLIEIRTGFDPDFARIDEDWPGKEKAGHRLTGDSSVKERIHARLINPQTRVEILVDGVPQHRYDQLESGRYSLFSQKEPTKLEPMISLGVDRDKPHVKILASPFKEILHVDFREGSSVVEFDPPQGSRGEKRRQAMESSALRRTAIPIVEGLGKGGWALLVLLLAPVLSRFLDWILQFIPDWELPDVTLPHLDLPVPHLPHLTLPTPDITLPHIPFPEIPEWVELLAEYSKIWVPVVIGIALGFIALRNHRKSESEKEKWAEQDSAESLSDDARPTLK</sequence>